<dbReference type="AlphaFoldDB" id="A0AAU9S770"/>
<dbReference type="CDD" id="cd10910">
    <property type="entry name" value="PIN_limkain_b1_N_like"/>
    <property type="match status" value="2"/>
</dbReference>
<dbReference type="InterPro" id="IPR021139">
    <property type="entry name" value="NYN"/>
</dbReference>
<dbReference type="Pfam" id="PF01936">
    <property type="entry name" value="NYN"/>
    <property type="match status" value="1"/>
</dbReference>
<dbReference type="Proteomes" id="UP000836841">
    <property type="component" value="Chromosome 4"/>
</dbReference>
<evidence type="ECO:0000313" key="3">
    <source>
        <dbReference type="Proteomes" id="UP000836841"/>
    </source>
</evidence>
<feature type="domain" description="C2H2-type" evidence="1">
    <location>
        <begin position="116"/>
        <end position="140"/>
    </location>
</feature>
<protein>
    <recommendedName>
        <fullName evidence="1">C2H2-type domain-containing protein</fullName>
    </recommendedName>
</protein>
<keyword evidence="3" id="KW-1185">Reference proteome</keyword>
<dbReference type="SMART" id="SM00355">
    <property type="entry name" value="ZnF_C2H2"/>
    <property type="match status" value="2"/>
</dbReference>
<evidence type="ECO:0000313" key="2">
    <source>
        <dbReference type="EMBL" id="CAH2058869.1"/>
    </source>
</evidence>
<dbReference type="PANTHER" id="PTHR14379">
    <property type="entry name" value="LIMKAIN B LKAP"/>
    <property type="match status" value="1"/>
</dbReference>
<dbReference type="EMBL" id="OU466860">
    <property type="protein sequence ID" value="CAH2058869.1"/>
    <property type="molecule type" value="Genomic_DNA"/>
</dbReference>
<dbReference type="GO" id="GO:0010468">
    <property type="term" value="P:regulation of gene expression"/>
    <property type="evidence" value="ECO:0007669"/>
    <property type="project" value="InterPro"/>
</dbReference>
<gene>
    <name evidence="2" type="ORF">TAV2_LOCUS12349</name>
</gene>
<evidence type="ECO:0000259" key="1">
    <source>
        <dbReference type="SMART" id="SM00355"/>
    </source>
</evidence>
<dbReference type="GO" id="GO:0004540">
    <property type="term" value="F:RNA nuclease activity"/>
    <property type="evidence" value="ECO:0007669"/>
    <property type="project" value="InterPro"/>
</dbReference>
<dbReference type="PANTHER" id="PTHR14379:SF63">
    <property type="entry name" value="ENDONUCLEASE OR GLYCOSYL HYDROLASE"/>
    <property type="match status" value="1"/>
</dbReference>
<feature type="domain" description="C2H2-type" evidence="1">
    <location>
        <begin position="379"/>
        <end position="403"/>
    </location>
</feature>
<dbReference type="GO" id="GO:0005777">
    <property type="term" value="C:peroxisome"/>
    <property type="evidence" value="ECO:0007669"/>
    <property type="project" value="InterPro"/>
</dbReference>
<proteinExistence type="predicted"/>
<sequence length="424" mass="47746">MMQNKATQQEEKTLVLWHINSCPIPDGFDPRLIGRRIESALKKSGYCNGPLTITAIGDLRQTPVTPSDEVLREISSTGIALHHGEDEVDSGTRDNEQETTRLVLPDLCPRKTKSPWYCSVCRFASQSFDDFTTHLKSVKHAYGEWDGLASHHGINRLNVKPGPPNNDPETIKASFHMFSFQRRCLSDFHLVVMQEWDLLDELIMHKDKKDNKTLVLWDINSCPIPDGYDSRLVRSRIESAAKDSGFSGSLTITAISDLTHTPDDKVLRELSSAGIAFKHTGNVEADFCAWSRWNPPPATIMLIIGPSQLVDLCPVLRQLHDEGYTILLAYPRGDPALNCLWTDLLRIVEKEWLWKSLLEGATDNIQETTRPVLPGKSSWYCSLCLFHAQSSEDLIRHVKSVNHAFTDWDLMAVSKASHQGEMDS</sequence>
<dbReference type="InterPro" id="IPR024768">
    <property type="entry name" value="Marf1"/>
</dbReference>
<organism evidence="2 3">
    <name type="scientific">Thlaspi arvense</name>
    <name type="common">Field penny-cress</name>
    <dbReference type="NCBI Taxonomy" id="13288"/>
    <lineage>
        <taxon>Eukaryota</taxon>
        <taxon>Viridiplantae</taxon>
        <taxon>Streptophyta</taxon>
        <taxon>Embryophyta</taxon>
        <taxon>Tracheophyta</taxon>
        <taxon>Spermatophyta</taxon>
        <taxon>Magnoliopsida</taxon>
        <taxon>eudicotyledons</taxon>
        <taxon>Gunneridae</taxon>
        <taxon>Pentapetalae</taxon>
        <taxon>rosids</taxon>
        <taxon>malvids</taxon>
        <taxon>Brassicales</taxon>
        <taxon>Brassicaceae</taxon>
        <taxon>Thlaspideae</taxon>
        <taxon>Thlaspi</taxon>
    </lineage>
</organism>
<name>A0AAU9S770_THLAR</name>
<reference evidence="2 3" key="1">
    <citation type="submission" date="2022-03" db="EMBL/GenBank/DDBJ databases">
        <authorList>
            <person name="Nunn A."/>
            <person name="Chopra R."/>
            <person name="Nunn A."/>
            <person name="Contreras Garrido A."/>
        </authorList>
    </citation>
    <scope>NUCLEOTIDE SEQUENCE [LARGE SCALE GENOMIC DNA]</scope>
</reference>
<dbReference type="InterPro" id="IPR013087">
    <property type="entry name" value="Znf_C2H2_type"/>
</dbReference>
<accession>A0AAU9S770</accession>